<evidence type="ECO:0000313" key="2">
    <source>
        <dbReference type="Proteomes" id="UP000004459"/>
    </source>
</evidence>
<comment type="caution">
    <text evidence="1">The sequence shown here is derived from an EMBL/GenBank/DDBJ whole genome shotgun (WGS) entry which is preliminary data.</text>
</comment>
<evidence type="ECO:0000313" key="1">
    <source>
        <dbReference type="EMBL" id="EHM37613.1"/>
    </source>
</evidence>
<reference evidence="1 2" key="1">
    <citation type="submission" date="2011-08" db="EMBL/GenBank/DDBJ databases">
        <authorList>
            <person name="Weinstock G."/>
            <person name="Sodergren E."/>
            <person name="Clifton S."/>
            <person name="Fulton L."/>
            <person name="Fulton B."/>
            <person name="Courtney L."/>
            <person name="Fronick C."/>
            <person name="Harrison M."/>
            <person name="Strong C."/>
            <person name="Farmer C."/>
            <person name="Delahaunty K."/>
            <person name="Markovic C."/>
            <person name="Hall O."/>
            <person name="Minx P."/>
            <person name="Tomlinson C."/>
            <person name="Mitreva M."/>
            <person name="Hou S."/>
            <person name="Chen J."/>
            <person name="Wollam A."/>
            <person name="Pepin K.H."/>
            <person name="Johnson M."/>
            <person name="Bhonagiri V."/>
            <person name="Zhang X."/>
            <person name="Suruliraj S."/>
            <person name="Warren W."/>
            <person name="Chinwalla A."/>
            <person name="Mardis E.R."/>
            <person name="Wilson R.K."/>
        </authorList>
    </citation>
    <scope>NUCLEOTIDE SEQUENCE [LARGE SCALE GENOMIC DNA]</scope>
    <source>
        <strain evidence="1 2">ATCC 29863</strain>
    </source>
</reference>
<proteinExistence type="predicted"/>
<gene>
    <name evidence="1" type="ORF">HMPREF0372_04208</name>
</gene>
<protein>
    <submittedName>
        <fullName evidence="1">Uncharacterized protein</fullName>
    </submittedName>
</protein>
<dbReference type="HOGENOM" id="CLU_2699282_0_0_9"/>
<dbReference type="Proteomes" id="UP000004459">
    <property type="component" value="Unassembled WGS sequence"/>
</dbReference>
<sequence>MPIFPLKPLLFGTKNICSIAFRYKWYQKTAIPCGLAAKKSYILRYYVNKKTVQSRRARGSGFGYILPKTPPLL</sequence>
<organism evidence="1 2">
    <name type="scientific">Flavonifractor plautii ATCC 29863</name>
    <dbReference type="NCBI Taxonomy" id="411475"/>
    <lineage>
        <taxon>Bacteria</taxon>
        <taxon>Bacillati</taxon>
        <taxon>Bacillota</taxon>
        <taxon>Clostridia</taxon>
        <taxon>Eubacteriales</taxon>
        <taxon>Oscillospiraceae</taxon>
        <taxon>Flavonifractor</taxon>
    </lineage>
</organism>
<name>G9YXE4_FLAPL</name>
<dbReference type="AlphaFoldDB" id="G9YXE4"/>
<dbReference type="EMBL" id="AGCK01000337">
    <property type="protein sequence ID" value="EHM37613.1"/>
    <property type="molecule type" value="Genomic_DNA"/>
</dbReference>
<accession>G9YXE4</accession>